<feature type="region of interest" description="Disordered" evidence="1">
    <location>
        <begin position="1"/>
        <end position="60"/>
    </location>
</feature>
<name>A0ABU5JPP9_9ACTN</name>
<evidence type="ECO:0000313" key="3">
    <source>
        <dbReference type="Proteomes" id="UP001290101"/>
    </source>
</evidence>
<dbReference type="Proteomes" id="UP001290101">
    <property type="component" value="Unassembled WGS sequence"/>
</dbReference>
<proteinExistence type="predicted"/>
<accession>A0ABU5JPP9</accession>
<comment type="caution">
    <text evidence="2">The sequence shown here is derived from an EMBL/GenBank/DDBJ whole genome shotgun (WGS) entry which is preliminary data.</text>
</comment>
<sequence length="99" mass="10553">MTDDGAAGRAGKNTVEGNRSFGSAHRSTIIHGDNNIIYPPADSDDDDERTAEEEPASASHPFPWKWIAGAIVAIILCNIIPDPPEPKSSFPAENGTRPV</sequence>
<organism evidence="2 3">
    <name type="scientific">Micromonospora sicca</name>
    <dbReference type="NCBI Taxonomy" id="2202420"/>
    <lineage>
        <taxon>Bacteria</taxon>
        <taxon>Bacillati</taxon>
        <taxon>Actinomycetota</taxon>
        <taxon>Actinomycetes</taxon>
        <taxon>Micromonosporales</taxon>
        <taxon>Micromonosporaceae</taxon>
        <taxon>Micromonospora</taxon>
    </lineage>
</organism>
<dbReference type="EMBL" id="JAXOTQ010000068">
    <property type="protein sequence ID" value="MDZ5494299.1"/>
    <property type="molecule type" value="Genomic_DNA"/>
</dbReference>
<dbReference type="RefSeq" id="WP_322443774.1">
    <property type="nucleotide sequence ID" value="NZ_JAXOTQ010000068.1"/>
</dbReference>
<protein>
    <submittedName>
        <fullName evidence="2">Uncharacterized protein</fullName>
    </submittedName>
</protein>
<keyword evidence="3" id="KW-1185">Reference proteome</keyword>
<evidence type="ECO:0000313" key="2">
    <source>
        <dbReference type="EMBL" id="MDZ5494299.1"/>
    </source>
</evidence>
<evidence type="ECO:0000256" key="1">
    <source>
        <dbReference type="SAM" id="MobiDB-lite"/>
    </source>
</evidence>
<feature type="compositionally biased region" description="Acidic residues" evidence="1">
    <location>
        <begin position="42"/>
        <end position="55"/>
    </location>
</feature>
<gene>
    <name evidence="2" type="ORF">U2F25_33470</name>
</gene>
<reference evidence="2 3" key="1">
    <citation type="submission" date="2023-12" db="EMBL/GenBank/DDBJ databases">
        <title>Micromonospora sp. nov., isolated from Atacama Desert.</title>
        <authorList>
            <person name="Carro L."/>
            <person name="Golinska P."/>
            <person name="Klenk H.-P."/>
            <person name="Goodfellow M."/>
        </authorList>
    </citation>
    <scope>NUCLEOTIDE SEQUENCE [LARGE SCALE GENOMIC DNA]</scope>
    <source>
        <strain evidence="2 3">4G53</strain>
    </source>
</reference>